<dbReference type="Proteomes" id="UP001313282">
    <property type="component" value="Unassembled WGS sequence"/>
</dbReference>
<evidence type="ECO:0000313" key="2">
    <source>
        <dbReference type="EMBL" id="KAK6331848.1"/>
    </source>
</evidence>
<feature type="compositionally biased region" description="Polar residues" evidence="1">
    <location>
        <begin position="144"/>
        <end position="185"/>
    </location>
</feature>
<sequence>MLIPAECQCIRVLRAKDEPEAANRDPFSAINAVPEEPPKAQSPVESSDTDSILDLTLDEDLLDEFFNFESIEAQKMRAALPYTVGRGYTHPAKRRKILVPGTKEPYYLEGPDEYPARKHRLSLYDIIGGVSRLGSSHGFKAKRSSNPDGSLYISPTLSPTTNPEALESSSYNIDSAAKTNTNSDTKLGARDIVDSKGPNGHDSSSEDNPDLSPL</sequence>
<proteinExistence type="predicted"/>
<protein>
    <submittedName>
        <fullName evidence="2">Uncharacterized protein</fullName>
    </submittedName>
</protein>
<comment type="caution">
    <text evidence="2">The sequence shown here is derived from an EMBL/GenBank/DDBJ whole genome shotgun (WGS) entry which is preliminary data.</text>
</comment>
<feature type="compositionally biased region" description="Acidic residues" evidence="1">
    <location>
        <begin position="205"/>
        <end position="214"/>
    </location>
</feature>
<dbReference type="AlphaFoldDB" id="A0AAN8RJQ0"/>
<feature type="region of interest" description="Disordered" evidence="1">
    <location>
        <begin position="136"/>
        <end position="214"/>
    </location>
</feature>
<keyword evidence="3" id="KW-1185">Reference proteome</keyword>
<evidence type="ECO:0000256" key="1">
    <source>
        <dbReference type="SAM" id="MobiDB-lite"/>
    </source>
</evidence>
<organism evidence="2 3">
    <name type="scientific">Orbilia javanica</name>
    <dbReference type="NCBI Taxonomy" id="47235"/>
    <lineage>
        <taxon>Eukaryota</taxon>
        <taxon>Fungi</taxon>
        <taxon>Dikarya</taxon>
        <taxon>Ascomycota</taxon>
        <taxon>Pezizomycotina</taxon>
        <taxon>Orbiliomycetes</taxon>
        <taxon>Orbiliales</taxon>
        <taxon>Orbiliaceae</taxon>
        <taxon>Orbilia</taxon>
    </lineage>
</organism>
<evidence type="ECO:0000313" key="3">
    <source>
        <dbReference type="Proteomes" id="UP001313282"/>
    </source>
</evidence>
<reference evidence="2 3" key="1">
    <citation type="submission" date="2019-10" db="EMBL/GenBank/DDBJ databases">
        <authorList>
            <person name="Palmer J.M."/>
        </authorList>
    </citation>
    <scope>NUCLEOTIDE SEQUENCE [LARGE SCALE GENOMIC DNA]</scope>
    <source>
        <strain evidence="2 3">TWF718</strain>
    </source>
</reference>
<accession>A0AAN8RJQ0</accession>
<name>A0AAN8RJQ0_9PEZI</name>
<dbReference type="EMBL" id="JAVHNR010000010">
    <property type="protein sequence ID" value="KAK6331848.1"/>
    <property type="molecule type" value="Genomic_DNA"/>
</dbReference>
<gene>
    <name evidence="2" type="ORF">TWF718_002388</name>
</gene>
<feature type="region of interest" description="Disordered" evidence="1">
    <location>
        <begin position="20"/>
        <end position="50"/>
    </location>
</feature>